<reference evidence="1 3" key="3">
    <citation type="journal article" date="2018" name="Nat. Commun.">
        <title>Genomic insights into multidrug-resistance, mating and virulence in Candida auris and related emerging species.</title>
        <authorList>
            <person name="Munoz J.F."/>
            <person name="Gade L."/>
            <person name="Chow N.A."/>
            <person name="Loparev V.N."/>
            <person name="Juieng P."/>
            <person name="Berkow E.L."/>
            <person name="Farrer R.A."/>
            <person name="Litvintseva A.P."/>
            <person name="Cuomo C.A."/>
        </authorList>
    </citation>
    <scope>GENOME REANNOTATION</scope>
    <source>
        <strain evidence="1 3">B8441</strain>
    </source>
</reference>
<name>A0A2H0ZZX2_CANAR</name>
<dbReference type="GO" id="GO:0005739">
    <property type="term" value="C:mitochondrion"/>
    <property type="evidence" value="ECO:0007669"/>
    <property type="project" value="InterPro"/>
</dbReference>
<dbReference type="EMBL" id="PEKT02000003">
    <property type="protein sequence ID" value="PIS56611.1"/>
    <property type="molecule type" value="Genomic_DNA"/>
</dbReference>
<dbReference type="OrthoDB" id="2014058at2759"/>
<dbReference type="VEuPathDB" id="FungiDB:CJJ09_003404"/>
<protein>
    <submittedName>
        <fullName evidence="2">Uncharacterized protein</fullName>
    </submittedName>
</protein>
<reference evidence="2" key="2">
    <citation type="submission" date="2017-11" db="EMBL/GenBank/DDBJ databases">
        <title>Candida auris genome assembly and annotation.</title>
        <authorList>
            <person name="Munoz J.F."/>
            <person name="Gade L.G."/>
            <person name="Chow N.A."/>
            <person name="Litvintseva A.P."/>
            <person name="Loparev V.N."/>
            <person name="Cuomo C.A."/>
        </authorList>
    </citation>
    <scope>NUCLEOTIDE SEQUENCE</scope>
    <source>
        <strain evidence="2">B8441</strain>
    </source>
</reference>
<comment type="caution">
    <text evidence="2">The sequence shown here is derived from an EMBL/GenBank/DDBJ whole genome shotgun (WGS) entry which is preliminary data.</text>
</comment>
<dbReference type="OMA" id="DIWSPDY"/>
<dbReference type="VEuPathDB" id="FungiDB:B9J08_001148"/>
<dbReference type="EMBL" id="PEKT03000003">
    <property type="protein sequence ID" value="KAK8440299.1"/>
    <property type="molecule type" value="Genomic_DNA"/>
</dbReference>
<evidence type="ECO:0000313" key="3">
    <source>
        <dbReference type="Proteomes" id="UP000230249"/>
    </source>
</evidence>
<dbReference type="PANTHER" id="PTHR12840">
    <property type="entry name" value="NADH-UBIQUINONE OXIDOREDUCTASE ASHI SUBUNIT"/>
    <property type="match status" value="1"/>
</dbReference>
<dbReference type="VEuPathDB" id="FungiDB:QG37_00674"/>
<gene>
    <name evidence="2" type="ORF">B9J08_001148</name>
    <name evidence="1" type="ORF">B9J08_03398</name>
</gene>
<dbReference type="VEuPathDB" id="FungiDB:CJI97_001458"/>
<dbReference type="STRING" id="498019.A0A2H0ZZX2"/>
<evidence type="ECO:0000313" key="2">
    <source>
        <dbReference type="EMBL" id="PIS56611.1"/>
    </source>
</evidence>
<evidence type="ECO:0000313" key="1">
    <source>
        <dbReference type="EMBL" id="KAK8440299.1"/>
    </source>
</evidence>
<proteinExistence type="predicted"/>
<dbReference type="AlphaFoldDB" id="A0A2H0ZZX2"/>
<accession>A0A2H0ZZX2</accession>
<reference evidence="1" key="4">
    <citation type="submission" date="2024-03" db="EMBL/GenBank/DDBJ databases">
        <title>Improved genome assembly of Candida auris strain B8441 and annotation of B11205.</title>
        <authorList>
            <person name="Cauldron N.C."/>
            <person name="Shea T."/>
            <person name="Cuomo C.A."/>
        </authorList>
    </citation>
    <scope>NUCLEOTIDE SEQUENCE</scope>
    <source>
        <strain evidence="1">B8441</strain>
    </source>
</reference>
<dbReference type="VEuPathDB" id="FungiDB:CJJ07_004901"/>
<reference evidence="2 3" key="1">
    <citation type="journal article" date="2017" name="Clin. Infect. Dis.">
        <title>Simultaneous emergence of multidrug-resistant Candida auris on 3 continents confirmed by whole-genome sequencing and epidemiological analyses.</title>
        <authorList>
            <person name="Lockhart S.R."/>
            <person name="Etienne K.A."/>
            <person name="Vallabhaneni S."/>
            <person name="Farooqi J."/>
            <person name="Chowdhary A."/>
            <person name="Govender N.P."/>
            <person name="Colombo A.L."/>
            <person name="Calvo B."/>
            <person name="Cuomo C.A."/>
            <person name="Desjardins C.A."/>
            <person name="Berkow E.L."/>
            <person name="Castanheira M."/>
            <person name="Magobo R.E."/>
            <person name="Jabeen K."/>
            <person name="Asghar R.J."/>
            <person name="Meis J.F."/>
            <person name="Jackson B."/>
            <person name="Chiller T."/>
            <person name="Litvintseva A.P."/>
        </authorList>
    </citation>
    <scope>NUCLEOTIDE SEQUENCE [LARGE SCALE GENOMIC DNA]</scope>
    <source>
        <strain evidence="2 3">B8441</strain>
    </source>
</reference>
<dbReference type="InterPro" id="IPR008699">
    <property type="entry name" value="NDUFB8"/>
</dbReference>
<dbReference type="PANTHER" id="PTHR12840:SF1">
    <property type="entry name" value="NADH DEHYDROGENASE [UBIQUINONE] 1 BETA SUBCOMPLEX SUBUNIT 8, MITOCHONDRIAL"/>
    <property type="match status" value="1"/>
</dbReference>
<sequence length="196" mass="22050">MLSRLGFRAAGRLPRLSMSSIRSLTTETTITDHATGRVIKLTDPAHPELADYPNPKPELAQDKDPYAKYDFPQMRRNYGDKLNIDDDLYDMWSPDYFQFVSDSTALKHNAIFFSTILALAGAVYFLELNPEKPAMPRAYPYNGLAKDLGSGSEKTDYFYKVRTDEGAAELGVLSEDDDVKAQRVAYEEANSDFIKA</sequence>
<dbReference type="Pfam" id="PF05821">
    <property type="entry name" value="NDUF_B8"/>
    <property type="match status" value="1"/>
</dbReference>
<dbReference type="VEuPathDB" id="FungiDB:CJI96_0002995"/>
<keyword evidence="3" id="KW-1185">Reference proteome</keyword>
<dbReference type="Proteomes" id="UP000230249">
    <property type="component" value="Unassembled WGS sequence"/>
</dbReference>
<organism evidence="2">
    <name type="scientific">Candidozyma auris</name>
    <name type="common">Yeast</name>
    <name type="synonym">Candida auris</name>
    <dbReference type="NCBI Taxonomy" id="498019"/>
    <lineage>
        <taxon>Eukaryota</taxon>
        <taxon>Fungi</taxon>
        <taxon>Dikarya</taxon>
        <taxon>Ascomycota</taxon>
        <taxon>Saccharomycotina</taxon>
        <taxon>Pichiomycetes</taxon>
        <taxon>Metschnikowiaceae</taxon>
        <taxon>Candidozyma</taxon>
    </lineage>
</organism>